<dbReference type="PANTHER" id="PTHR43205">
    <property type="entry name" value="PROSTAGLANDIN REDUCTASE"/>
    <property type="match status" value="1"/>
</dbReference>
<accession>D8Q1R7</accession>
<dbReference type="InterPro" id="IPR045010">
    <property type="entry name" value="MDR_fam"/>
</dbReference>
<keyword evidence="1" id="KW-0560">Oxidoreductase</keyword>
<dbReference type="GO" id="GO:0016628">
    <property type="term" value="F:oxidoreductase activity, acting on the CH-CH group of donors, NAD or NADP as acceptor"/>
    <property type="evidence" value="ECO:0007669"/>
    <property type="project" value="InterPro"/>
</dbReference>
<organism evidence="5">
    <name type="scientific">Schizophyllum commune (strain H4-8 / FGSC 9210)</name>
    <name type="common">Split gill fungus</name>
    <dbReference type="NCBI Taxonomy" id="578458"/>
    <lineage>
        <taxon>Eukaryota</taxon>
        <taxon>Fungi</taxon>
        <taxon>Dikarya</taxon>
        <taxon>Basidiomycota</taxon>
        <taxon>Agaricomycotina</taxon>
        <taxon>Agaricomycetes</taxon>
        <taxon>Agaricomycetidae</taxon>
        <taxon>Agaricales</taxon>
        <taxon>Schizophyllaceae</taxon>
        <taxon>Schizophyllum</taxon>
    </lineage>
</organism>
<keyword evidence="5" id="KW-1185">Reference proteome</keyword>
<dbReference type="SUPFAM" id="SSF51735">
    <property type="entry name" value="NAD(P)-binding Rossmann-fold domains"/>
    <property type="match status" value="1"/>
</dbReference>
<dbReference type="HOGENOM" id="CLU_026673_29_1_1"/>
<gene>
    <name evidence="4" type="ORF">SCHCODRAFT_53670</name>
</gene>
<dbReference type="eggNOG" id="KOG1196">
    <property type="taxonomic scope" value="Eukaryota"/>
</dbReference>
<dbReference type="FunCoup" id="D8Q1R7">
    <property type="interactions" value="81"/>
</dbReference>
<dbReference type="EMBL" id="GL377305">
    <property type="protein sequence ID" value="EFI97991.1"/>
    <property type="molecule type" value="Genomic_DNA"/>
</dbReference>
<dbReference type="InterPro" id="IPR036291">
    <property type="entry name" value="NAD(P)-bd_dom_sf"/>
</dbReference>
<dbReference type="PANTHER" id="PTHR43205:SF7">
    <property type="entry name" value="PROSTAGLANDIN REDUCTASE 1"/>
    <property type="match status" value="1"/>
</dbReference>
<dbReference type="InterPro" id="IPR011032">
    <property type="entry name" value="GroES-like_sf"/>
</dbReference>
<dbReference type="AlphaFoldDB" id="D8Q1R7"/>
<feature type="domain" description="Alcohol dehydrogenase-like C-terminal" evidence="2">
    <location>
        <begin position="165"/>
        <end position="284"/>
    </location>
</feature>
<dbReference type="InParanoid" id="D8Q1R7"/>
<evidence type="ECO:0000259" key="2">
    <source>
        <dbReference type="Pfam" id="PF00107"/>
    </source>
</evidence>
<feature type="domain" description="Oxidoreductase N-terminal" evidence="3">
    <location>
        <begin position="42"/>
        <end position="115"/>
    </location>
</feature>
<dbReference type="Proteomes" id="UP000007431">
    <property type="component" value="Unassembled WGS sequence"/>
</dbReference>
<sequence length="345" mass="37706">MAPIPNPRVVFAKPIPEGAWPVIGEHLVYDDSRTIDLDNVPLNGGYLTKALYLSPEPYMRVRMRDENIIDYSSPMKAGAPVVSLCVLKVLRSEKEGFEPGDLLYGGSQWELYTVQPYVPDPKGAFPLYKYCSLGGAPGMTAYASWKKYADAKKGETVFVSAGASAVGSMIIQFAKLDGLKVIASAGSDAKVEYMRSLGCDVPFNYKTTPYKDVLAKNGPIDIYYDNVGAEAFAAALDNMALFGRVIICGQIAEYNVAAENKFGIKNTDMIYKLNLTVNGFLTPYLAEEYAPKFFVDVPPMIAEGKLKSEERIYDGIESAPQAFVDMLKGGWDTANGKVVVSLVDQ</sequence>
<evidence type="ECO:0000313" key="5">
    <source>
        <dbReference type="Proteomes" id="UP000007431"/>
    </source>
</evidence>
<dbReference type="FunFam" id="3.40.50.720:FF:000121">
    <property type="entry name" value="Prostaglandin reductase 2"/>
    <property type="match status" value="1"/>
</dbReference>
<proteinExistence type="predicted"/>
<dbReference type="Pfam" id="PF16884">
    <property type="entry name" value="ADH_N_2"/>
    <property type="match status" value="1"/>
</dbReference>
<evidence type="ECO:0000313" key="4">
    <source>
        <dbReference type="EMBL" id="EFI97991.1"/>
    </source>
</evidence>
<dbReference type="Gene3D" id="3.40.50.720">
    <property type="entry name" value="NAD(P)-binding Rossmann-like Domain"/>
    <property type="match status" value="1"/>
</dbReference>
<dbReference type="InterPro" id="IPR013149">
    <property type="entry name" value="ADH-like_C"/>
</dbReference>
<dbReference type="OMA" id="CGTASQY"/>
<dbReference type="Gene3D" id="3.90.180.10">
    <property type="entry name" value="Medium-chain alcohol dehydrogenases, catalytic domain"/>
    <property type="match status" value="1"/>
</dbReference>
<dbReference type="SUPFAM" id="SSF50129">
    <property type="entry name" value="GroES-like"/>
    <property type="match status" value="1"/>
</dbReference>
<evidence type="ECO:0008006" key="6">
    <source>
        <dbReference type="Google" id="ProtNLM"/>
    </source>
</evidence>
<reference evidence="4 5" key="1">
    <citation type="journal article" date="2010" name="Nat. Biotechnol.">
        <title>Genome sequence of the model mushroom Schizophyllum commune.</title>
        <authorList>
            <person name="Ohm R.A."/>
            <person name="de Jong J.F."/>
            <person name="Lugones L.G."/>
            <person name="Aerts A."/>
            <person name="Kothe E."/>
            <person name="Stajich J.E."/>
            <person name="de Vries R.P."/>
            <person name="Record E."/>
            <person name="Levasseur A."/>
            <person name="Baker S.E."/>
            <person name="Bartholomew K.A."/>
            <person name="Coutinho P.M."/>
            <person name="Erdmann S."/>
            <person name="Fowler T.J."/>
            <person name="Gathman A.C."/>
            <person name="Lombard V."/>
            <person name="Henrissat B."/>
            <person name="Knabe N."/>
            <person name="Kuees U."/>
            <person name="Lilly W.W."/>
            <person name="Lindquist E."/>
            <person name="Lucas S."/>
            <person name="Magnuson J.K."/>
            <person name="Piumi F."/>
            <person name="Raudaskoski M."/>
            <person name="Salamov A."/>
            <person name="Schmutz J."/>
            <person name="Schwarze F.W.M.R."/>
            <person name="vanKuyk P.A."/>
            <person name="Horton J.S."/>
            <person name="Grigoriev I.V."/>
            <person name="Woesten H.A.B."/>
        </authorList>
    </citation>
    <scope>NUCLEOTIDE SEQUENCE [LARGE SCALE GENOMIC DNA]</scope>
    <source>
        <strain evidence="5">H4-8 / FGSC 9210</strain>
    </source>
</reference>
<protein>
    <recommendedName>
        <fullName evidence="6">Enoyl reductase (ER) domain-containing protein</fullName>
    </recommendedName>
</protein>
<dbReference type="CDD" id="cd05288">
    <property type="entry name" value="PGDH"/>
    <property type="match status" value="1"/>
</dbReference>
<dbReference type="VEuPathDB" id="FungiDB:SCHCODRAFT_02619714"/>
<dbReference type="InterPro" id="IPR041694">
    <property type="entry name" value="ADH_N_2"/>
</dbReference>
<evidence type="ECO:0000259" key="3">
    <source>
        <dbReference type="Pfam" id="PF16884"/>
    </source>
</evidence>
<name>D8Q1R7_SCHCM</name>
<evidence type="ECO:0000256" key="1">
    <source>
        <dbReference type="ARBA" id="ARBA00023002"/>
    </source>
</evidence>
<dbReference type="Pfam" id="PF00107">
    <property type="entry name" value="ADH_zinc_N"/>
    <property type="match status" value="1"/>
</dbReference>